<organism evidence="2 3">
    <name type="scientific">Desulfocapsa sulfexigens (strain DSM 10523 / SB164P1)</name>
    <dbReference type="NCBI Taxonomy" id="1167006"/>
    <lineage>
        <taxon>Bacteria</taxon>
        <taxon>Pseudomonadati</taxon>
        <taxon>Thermodesulfobacteriota</taxon>
        <taxon>Desulfobulbia</taxon>
        <taxon>Desulfobulbales</taxon>
        <taxon>Desulfocapsaceae</taxon>
        <taxon>Desulfocapsa</taxon>
    </lineage>
</organism>
<accession>M1P7I2</accession>
<proteinExistence type="predicted"/>
<feature type="domain" description="Nitroreductase" evidence="1">
    <location>
        <begin position="64"/>
        <end position="243"/>
    </location>
</feature>
<dbReference type="PANTHER" id="PTHR43745:SF2">
    <property type="entry name" value="NITROREDUCTASE MJ1384-RELATED"/>
    <property type="match status" value="1"/>
</dbReference>
<protein>
    <submittedName>
        <fullName evidence="2">SagB-type dehydrogenase domain-containing protein</fullName>
    </submittedName>
</protein>
<dbReference type="eggNOG" id="COG0778">
    <property type="taxonomic scope" value="Bacteria"/>
</dbReference>
<evidence type="ECO:0000259" key="1">
    <source>
        <dbReference type="Pfam" id="PF00881"/>
    </source>
</evidence>
<dbReference type="KEGG" id="dsf:UWK_02892"/>
<sequence>MPELETCTGYQYLRDTFYNRETIKQFKRPAIAEVNTFKKYPDSKRIELPRNWNLKEARITPLLQSRRSLRKYSTEPVTFEELAFMLWASQGITAKSGSYTFRTAPSGGALYPIETYLSIKNVTDLEPGLYHFDVENFALNILSETECAEAVATACLNQKFMAQSAVTFLWTAVFRRCMSKYGNRGVRYLLLDAGHVCQNLLLAAEATENGGCPVAAFYDDEVNELLGVNPAEESILYAAAIGKRIPVKGQCSL</sequence>
<reference evidence="3" key="1">
    <citation type="journal article" date="2013" name="Stand. Genomic Sci.">
        <title>Complete genome sequence of Desulfocapsa sulfexigens, a marine deltaproteobacterium specialized in disproportionating inorganic sulfur compounds.</title>
        <authorList>
            <person name="Finster K.W."/>
            <person name="Kjeldsen K.U."/>
            <person name="Kube M."/>
            <person name="Reinhardt R."/>
            <person name="Mussmann M."/>
            <person name="Amann R."/>
            <person name="Schreiber L."/>
        </authorList>
    </citation>
    <scope>NUCLEOTIDE SEQUENCE [LARGE SCALE GENOMIC DNA]</scope>
    <source>
        <strain evidence="3">DSM 10523 / SB164P1</strain>
    </source>
</reference>
<dbReference type="HOGENOM" id="CLU_059362_3_2_7"/>
<dbReference type="GO" id="GO:0016491">
    <property type="term" value="F:oxidoreductase activity"/>
    <property type="evidence" value="ECO:0007669"/>
    <property type="project" value="InterPro"/>
</dbReference>
<dbReference type="InterPro" id="IPR052544">
    <property type="entry name" value="Bacteriocin_Proc_Enz"/>
</dbReference>
<dbReference type="Proteomes" id="UP000011721">
    <property type="component" value="Chromosome"/>
</dbReference>
<name>M1P7I2_DESSD</name>
<dbReference type="InterPro" id="IPR020051">
    <property type="entry name" value="SagB-type_dehydrogenase"/>
</dbReference>
<keyword evidence="3" id="KW-1185">Reference proteome</keyword>
<dbReference type="InterPro" id="IPR029479">
    <property type="entry name" value="Nitroreductase"/>
</dbReference>
<dbReference type="CDD" id="cd02142">
    <property type="entry name" value="McbC_SagB-like_oxidoreductase"/>
    <property type="match status" value="1"/>
</dbReference>
<dbReference type="Gene3D" id="3.40.109.10">
    <property type="entry name" value="NADH Oxidase"/>
    <property type="match status" value="1"/>
</dbReference>
<dbReference type="InterPro" id="IPR000415">
    <property type="entry name" value="Nitroreductase-like"/>
</dbReference>
<evidence type="ECO:0000313" key="2">
    <source>
        <dbReference type="EMBL" id="AGF79423.1"/>
    </source>
</evidence>
<dbReference type="PATRIC" id="fig|1167006.5.peg.3123"/>
<dbReference type="AlphaFoldDB" id="M1P7I2"/>
<dbReference type="SUPFAM" id="SSF55469">
    <property type="entry name" value="FMN-dependent nitroreductase-like"/>
    <property type="match status" value="1"/>
</dbReference>
<dbReference type="Pfam" id="PF00881">
    <property type="entry name" value="Nitroreductase"/>
    <property type="match status" value="1"/>
</dbReference>
<evidence type="ECO:0000313" key="3">
    <source>
        <dbReference type="Proteomes" id="UP000011721"/>
    </source>
</evidence>
<dbReference type="OrthoDB" id="9801593at2"/>
<dbReference type="STRING" id="1167006.UWK_02892"/>
<dbReference type="RefSeq" id="WP_015405109.1">
    <property type="nucleotide sequence ID" value="NC_020304.1"/>
</dbReference>
<dbReference type="EMBL" id="CP003985">
    <property type="protein sequence ID" value="AGF79423.1"/>
    <property type="molecule type" value="Genomic_DNA"/>
</dbReference>
<dbReference type="PANTHER" id="PTHR43745">
    <property type="entry name" value="NITROREDUCTASE MJ1384-RELATED"/>
    <property type="match status" value="1"/>
</dbReference>
<dbReference type="NCBIfam" id="TIGR03605">
    <property type="entry name" value="antibiot_sagB"/>
    <property type="match status" value="1"/>
</dbReference>
<gene>
    <name evidence="2" type="ordered locus">UWK_02892</name>
</gene>